<organism evidence="2">
    <name type="scientific">Solanum chilense</name>
    <name type="common">Tomato</name>
    <name type="synonym">Lycopersicon chilense</name>
    <dbReference type="NCBI Taxonomy" id="4083"/>
    <lineage>
        <taxon>Eukaryota</taxon>
        <taxon>Viridiplantae</taxon>
        <taxon>Streptophyta</taxon>
        <taxon>Embryophyta</taxon>
        <taxon>Tracheophyta</taxon>
        <taxon>Spermatophyta</taxon>
        <taxon>Magnoliopsida</taxon>
        <taxon>eudicotyledons</taxon>
        <taxon>Gunneridae</taxon>
        <taxon>Pentapetalae</taxon>
        <taxon>asterids</taxon>
        <taxon>lamiids</taxon>
        <taxon>Solanales</taxon>
        <taxon>Solanaceae</taxon>
        <taxon>Solanoideae</taxon>
        <taxon>Solaneae</taxon>
        <taxon>Solanum</taxon>
        <taxon>Solanum subgen. Lycopersicon</taxon>
    </lineage>
</organism>
<comment type="caution">
    <text evidence="2">The sequence shown here is derived from an EMBL/GenBank/DDBJ whole genome shotgun (WGS) entry which is preliminary data.</text>
</comment>
<evidence type="ECO:0000313" key="2">
    <source>
        <dbReference type="EMBL" id="TMW89279.1"/>
    </source>
</evidence>
<feature type="non-terminal residue" evidence="2">
    <location>
        <position position="54"/>
    </location>
</feature>
<feature type="region of interest" description="Disordered" evidence="1">
    <location>
        <begin position="33"/>
        <end position="54"/>
    </location>
</feature>
<proteinExistence type="predicted"/>
<dbReference type="AlphaFoldDB" id="A0A6N2B755"/>
<accession>A0A6N2B755</accession>
<gene>
    <name evidence="2" type="ORF">EJD97_017422</name>
</gene>
<sequence>MVPKDPSESSYSRVAFCGSIGVELVLTCPSRRCNPSATDSPPSALVSPDEKNVA</sequence>
<name>A0A6N2B755_SOLCI</name>
<reference evidence="2" key="1">
    <citation type="submission" date="2019-05" db="EMBL/GenBank/DDBJ databases">
        <title>The de novo reference genome and transcriptome assemblies of the wild tomato species Solanum chilense.</title>
        <authorList>
            <person name="Stam R."/>
            <person name="Nosenko T."/>
            <person name="Hoerger A.C."/>
            <person name="Stephan W."/>
            <person name="Seidel M.A."/>
            <person name="Kuhn J.M.M."/>
            <person name="Haberer G."/>
            <person name="Tellier A."/>
        </authorList>
    </citation>
    <scope>NUCLEOTIDE SEQUENCE</scope>
    <source>
        <tissue evidence="2">Mature leaves</tissue>
    </source>
</reference>
<protein>
    <submittedName>
        <fullName evidence="2">Uncharacterized protein</fullName>
    </submittedName>
</protein>
<dbReference type="EMBL" id="RXGB01004633">
    <property type="protein sequence ID" value="TMW89279.1"/>
    <property type="molecule type" value="Genomic_DNA"/>
</dbReference>
<evidence type="ECO:0000256" key="1">
    <source>
        <dbReference type="SAM" id="MobiDB-lite"/>
    </source>
</evidence>